<dbReference type="Gene3D" id="2.60.40.2220">
    <property type="match status" value="1"/>
</dbReference>
<dbReference type="Pfam" id="PF09261">
    <property type="entry name" value="Alpha-mann_mid"/>
    <property type="match status" value="1"/>
</dbReference>
<dbReference type="Gene3D" id="2.70.98.30">
    <property type="entry name" value="Golgi alpha-mannosidase II, domain 4"/>
    <property type="match status" value="1"/>
</dbReference>
<proteinExistence type="inferred from homology"/>
<dbReference type="SUPFAM" id="SSF74650">
    <property type="entry name" value="Galactose mutarotase-like"/>
    <property type="match status" value="1"/>
</dbReference>
<evidence type="ECO:0000256" key="4">
    <source>
        <dbReference type="ARBA" id="ARBA00023295"/>
    </source>
</evidence>
<evidence type="ECO:0000313" key="6">
    <source>
        <dbReference type="EMBL" id="MEN1946096.1"/>
    </source>
</evidence>
<evidence type="ECO:0000256" key="3">
    <source>
        <dbReference type="ARBA" id="ARBA00022801"/>
    </source>
</evidence>
<dbReference type="Gene3D" id="3.20.110.10">
    <property type="entry name" value="Glycoside hydrolase 38, N terminal domain"/>
    <property type="match status" value="1"/>
</dbReference>
<dbReference type="InterPro" id="IPR011682">
    <property type="entry name" value="Glyco_hydro_38_C"/>
</dbReference>
<sequence>MTGFVSMLFGLPVQQPAEYRKLTRIRECVYTTATELSAEIVRSPEPIPFDELDRSAFRPLKTGTHWGKVFDCAWLRITGDVPIGAENAVVLLGIRGEGLVHSAEGELLDSVSTVFQQGDLPQSGGQYRPVRNVDLSAGGIELYADVTYNGWILYEVGRAVYHGARLATRDDEAYALYYDYLTLVVLAGATEDTGLENEVRRALAAAYARFDSGDIAGSRSVLADQLAQPSTSEFVYSAVGHGHLDMAWLWPLRETRRKSARTYVRALNTIDQRDDYIYGTSQPQQMAWTKERHPALFERMRHAVASGRLELQGSFWVEPDTNLPSGESLVRQATVGRRFLQEEFGLTDEQLRLCWLPDTFGYNGNLPQILRGAGMDWFQTIKLAWNKVNDFPHRTFHWQGIDGSSVLVHMPPEGDYNSRGAADNLLTGLARYPERALNTALLVYGSGDGGGGPNEIHHEVTRREQSLRGLPKVEYSSAGDFFRALERRDIAHTHVGELYLETHQGTYTTQAQIKRHNRLVERKLHEVEALAVLVGDDSRPVLEEHWREVLLNQFHDIIPGSSIERVNREAIATYERIEADLDAYADELIARLPHRGDEPAALNLTSLHRDEHVKLDGSWHRAVVPPYAAASLAPVGDFPELAFTDDTLSNGILTLRFDDTGTIESCLDATGSEHAGDGLNRLVVHKDPYVWPFNAWDINPDYVKKAPRVLKVTRVESFVDGATVVRRQLYRSRTVTVEQRVVLEAGSDVVRFETIVDWQERHRMLRAEFRPAHYGDSVKCEIQFGHIERVTTERDSVETAQFEVCAHKWIATEDAGGGFALLNDSKYGHRAKNGLLSLNLLRAPTYPDKTADRGRHRFTYAFCPFESGDLAKVVREGYRLNNPLRITDGADFDPLATVTDAGVIVETVKHAEQGDGVVLRLYESLGRATTTALRVSLPHGAAHETDLLERPTADADLERLVFRPFEIKTVLLEPAR</sequence>
<dbReference type="InterPro" id="IPR011013">
    <property type="entry name" value="Gal_mutarotase_sf_dom"/>
</dbReference>
<dbReference type="PANTHER" id="PTHR46017:SF1">
    <property type="entry name" value="ALPHA-MANNOSIDASE 2C1"/>
    <property type="match status" value="1"/>
</dbReference>
<dbReference type="InterPro" id="IPR015341">
    <property type="entry name" value="Glyco_hydro_38_cen"/>
</dbReference>
<dbReference type="SUPFAM" id="SSF88713">
    <property type="entry name" value="Glycoside hydrolase/deacetylase"/>
    <property type="match status" value="1"/>
</dbReference>
<comment type="similarity">
    <text evidence="1">Belongs to the glycosyl hydrolase 38 family.</text>
</comment>
<evidence type="ECO:0000259" key="5">
    <source>
        <dbReference type="SMART" id="SM00872"/>
    </source>
</evidence>
<keyword evidence="7" id="KW-1185">Reference proteome</keyword>
<dbReference type="Gene3D" id="1.20.1270.50">
    <property type="entry name" value="Glycoside hydrolase family 38, central domain"/>
    <property type="match status" value="1"/>
</dbReference>
<evidence type="ECO:0000256" key="1">
    <source>
        <dbReference type="ARBA" id="ARBA00009792"/>
    </source>
</evidence>
<dbReference type="CDD" id="cd10789">
    <property type="entry name" value="GH38N_AMII_ER_cytosolic"/>
    <property type="match status" value="1"/>
</dbReference>
<dbReference type="InterPro" id="IPR037094">
    <property type="entry name" value="Glyco_hydro_38_cen_sf"/>
</dbReference>
<dbReference type="EMBL" id="JBCLVG010000001">
    <property type="protein sequence ID" value="MEN1946096.1"/>
    <property type="molecule type" value="Genomic_DNA"/>
</dbReference>
<dbReference type="PANTHER" id="PTHR46017">
    <property type="entry name" value="ALPHA-MANNOSIDASE 2C1"/>
    <property type="match status" value="1"/>
</dbReference>
<evidence type="ECO:0000313" key="7">
    <source>
        <dbReference type="Proteomes" id="UP001425155"/>
    </source>
</evidence>
<protein>
    <submittedName>
        <fullName evidence="6">Glycoside hydrolase family 38 C-terminal domain-containing protein</fullName>
    </submittedName>
</protein>
<dbReference type="GO" id="GO:0016787">
    <property type="term" value="F:hydrolase activity"/>
    <property type="evidence" value="ECO:0007669"/>
    <property type="project" value="UniProtKB-KW"/>
</dbReference>
<dbReference type="InterPro" id="IPR027291">
    <property type="entry name" value="Glyco_hydro_38_N_sf"/>
</dbReference>
<keyword evidence="4" id="KW-0326">Glycosidase</keyword>
<dbReference type="InterPro" id="IPR011330">
    <property type="entry name" value="Glyco_hydro/deAcase_b/a-brl"/>
</dbReference>
<evidence type="ECO:0000256" key="2">
    <source>
        <dbReference type="ARBA" id="ARBA00022723"/>
    </source>
</evidence>
<dbReference type="Pfam" id="PF07748">
    <property type="entry name" value="Glyco_hydro_38C"/>
    <property type="match status" value="1"/>
</dbReference>
<dbReference type="InterPro" id="IPR000602">
    <property type="entry name" value="Glyco_hydro_38_N"/>
</dbReference>
<dbReference type="SMART" id="SM00872">
    <property type="entry name" value="Alpha-mann_mid"/>
    <property type="match status" value="1"/>
</dbReference>
<accession>A0ABU9W275</accession>
<name>A0ABU9W275_9MICO</name>
<keyword evidence="2" id="KW-0479">Metal-binding</keyword>
<keyword evidence="3 6" id="KW-0378">Hydrolase</keyword>
<dbReference type="Proteomes" id="UP001425155">
    <property type="component" value="Unassembled WGS sequence"/>
</dbReference>
<comment type="caution">
    <text evidence="6">The sequence shown here is derived from an EMBL/GenBank/DDBJ whole genome shotgun (WGS) entry which is preliminary data.</text>
</comment>
<reference evidence="6 7" key="1">
    <citation type="submission" date="2024-03" db="EMBL/GenBank/DDBJ databases">
        <title>YIM 134122 draft genome.</title>
        <authorList>
            <person name="Zuo S."/>
            <person name="Xiong L."/>
        </authorList>
    </citation>
    <scope>NUCLEOTIDE SEQUENCE [LARGE SCALE GENOMIC DNA]</scope>
    <source>
        <strain evidence="6 7">YIM 134122</strain>
    </source>
</reference>
<dbReference type="InterPro" id="IPR054723">
    <property type="entry name" value="Ams1-like_N"/>
</dbReference>
<gene>
    <name evidence="6" type="ORF">WJX64_06020</name>
</gene>
<dbReference type="InterPro" id="IPR028995">
    <property type="entry name" value="Glyco_hydro_57/38_cen_sf"/>
</dbReference>
<dbReference type="InterPro" id="IPR041147">
    <property type="entry name" value="GH38_C"/>
</dbReference>
<dbReference type="Pfam" id="PF01074">
    <property type="entry name" value="Glyco_hydro_38N"/>
    <property type="match status" value="1"/>
</dbReference>
<dbReference type="Pfam" id="PF17677">
    <property type="entry name" value="Glyco_hydro38C2"/>
    <property type="match status" value="1"/>
</dbReference>
<feature type="domain" description="Glycoside hydrolase family 38 central" evidence="5">
    <location>
        <begin position="501"/>
        <end position="574"/>
    </location>
</feature>
<dbReference type="SUPFAM" id="SSF88688">
    <property type="entry name" value="Families 57/38 glycoside transferase middle domain"/>
    <property type="match status" value="1"/>
</dbReference>
<dbReference type="Pfam" id="PF22907">
    <property type="entry name" value="Ams1-like_1st"/>
    <property type="match status" value="1"/>
</dbReference>
<organism evidence="6 7">
    <name type="scientific">Leifsonia stereocauli</name>
    <dbReference type="NCBI Taxonomy" id="3134136"/>
    <lineage>
        <taxon>Bacteria</taxon>
        <taxon>Bacillati</taxon>
        <taxon>Actinomycetota</taxon>
        <taxon>Actinomycetes</taxon>
        <taxon>Micrococcales</taxon>
        <taxon>Microbacteriaceae</taxon>
        <taxon>Leifsonia</taxon>
    </lineage>
</organism>
<dbReference type="RefSeq" id="WP_342112571.1">
    <property type="nucleotide sequence ID" value="NZ_JBCAUN010000001.1"/>
</dbReference>